<organism evidence="2">
    <name type="scientific">Pseudomonas fluorescens (strain SBW25)</name>
    <dbReference type="NCBI Taxonomy" id="216595"/>
    <lineage>
        <taxon>Bacteria</taxon>
        <taxon>Pseudomonadati</taxon>
        <taxon>Pseudomonadota</taxon>
        <taxon>Gammaproteobacteria</taxon>
        <taxon>Pseudomonadales</taxon>
        <taxon>Pseudomonadaceae</taxon>
        <taxon>Pseudomonas</taxon>
    </lineage>
</organism>
<dbReference type="AlphaFoldDB" id="C3K9J6"/>
<name>C3K9J6_PSEFS</name>
<dbReference type="InterPro" id="IPR038086">
    <property type="entry name" value="DUF2789_sf"/>
</dbReference>
<dbReference type="EMBL" id="OV986001">
    <property type="protein sequence ID" value="CAI2796819.1"/>
    <property type="molecule type" value="Genomic_DNA"/>
</dbReference>
<evidence type="ECO:0008006" key="3">
    <source>
        <dbReference type="Google" id="ProtNLM"/>
    </source>
</evidence>
<proteinExistence type="predicted"/>
<dbReference type="InterPro" id="IPR021250">
    <property type="entry name" value="DUF2789"/>
</dbReference>
<dbReference type="eggNOG" id="COG2040">
    <property type="taxonomic scope" value="Bacteria"/>
</dbReference>
<dbReference type="EMBL" id="AM181176">
    <property type="protein sequence ID" value="CAY48822.1"/>
    <property type="molecule type" value="Genomic_DNA"/>
</dbReference>
<reference evidence="1" key="2">
    <citation type="submission" date="2023-10" db="EMBL/GenBank/DDBJ databases">
        <authorList>
            <person name="Fortmann-Grote C."/>
        </authorList>
    </citation>
    <scope>NUCLEOTIDE SEQUENCE</scope>
    <source>
        <strain evidence="1">SBW25</strain>
    </source>
</reference>
<dbReference type="Pfam" id="PF10982">
    <property type="entry name" value="DUF2789"/>
    <property type="match status" value="1"/>
</dbReference>
<reference evidence="2" key="1">
    <citation type="journal article" date="2009" name="Genome Biol.">
        <title>Genomic and genetic analyses of diversity and plant interactions of Pseudomonas fluorescens.</title>
        <authorList>
            <person name="Silby M.W."/>
            <person name="Cerdeno-Tarraga A.M."/>
            <person name="Vernikos G.S."/>
            <person name="Giddens S.R."/>
            <person name="Jackson R.W."/>
            <person name="Preston G.M."/>
            <person name="Zhang X.X."/>
            <person name="Moon C.D."/>
            <person name="Gehrig S.M."/>
            <person name="Godfrey S.A."/>
            <person name="Knight C.G."/>
            <person name="Malone J.G."/>
            <person name="Robinson Z."/>
            <person name="Spiers A.J."/>
            <person name="Harris S."/>
            <person name="Challis G.L."/>
            <person name="Yaxley A.M."/>
            <person name="Harris D."/>
            <person name="Seeger K."/>
            <person name="Murphy L."/>
            <person name="Rutter S."/>
            <person name="Squares R."/>
            <person name="Quail M.A."/>
            <person name="Saunders E."/>
            <person name="Mavromatis K."/>
            <person name="Brettin T.S."/>
            <person name="Bentley S.D."/>
            <person name="Hothersall J."/>
            <person name="Stephens E."/>
            <person name="Thomas C.M."/>
            <person name="Parkhill J."/>
            <person name="Levy S.B."/>
            <person name="Rainey P.B."/>
            <person name="Thomson N.R."/>
        </authorList>
    </citation>
    <scope>NUCLEOTIDE SEQUENCE [LARGE SCALE GENOMIC DNA]</scope>
    <source>
        <strain evidence="2">SBW25</strain>
    </source>
</reference>
<dbReference type="KEGG" id="pfs:PFLU_2588"/>
<dbReference type="Gene3D" id="1.10.10.1130">
    <property type="entry name" value="Uncharacterised protein PF10982, DUF2789"/>
    <property type="match status" value="1"/>
</dbReference>
<sequence>MENEMDAPIPTLETLFEQLGLDSTPEAIDAFIVAHPLPDDVKLIDAPFWSAQQASFLKEELREDAEWAIAVDELNQRLHQPH</sequence>
<gene>
    <name evidence="2" type="ordered locus">PFLU_2588</name>
</gene>
<dbReference type="Proteomes" id="UP001152918">
    <property type="component" value="Chromosome"/>
</dbReference>
<accession>C3K9J6</accession>
<evidence type="ECO:0000313" key="2">
    <source>
        <dbReference type="EMBL" id="CAY48822.1"/>
    </source>
</evidence>
<evidence type="ECO:0000313" key="1">
    <source>
        <dbReference type="EMBL" id="CAI2796819.1"/>
    </source>
</evidence>
<dbReference type="HOGENOM" id="CLU_177836_0_0_6"/>
<protein>
    <recommendedName>
        <fullName evidence="3">DUF2789 domain-containing protein</fullName>
    </recommendedName>
</protein>